<evidence type="ECO:0000256" key="2">
    <source>
        <dbReference type="ARBA" id="ARBA00023043"/>
    </source>
</evidence>
<dbReference type="SMART" id="SM00248">
    <property type="entry name" value="ANK"/>
    <property type="match status" value="3"/>
</dbReference>
<dbReference type="AlphaFoldDB" id="A0A8H6NWW7"/>
<comment type="caution">
    <text evidence="4">The sequence shown here is derived from an EMBL/GenBank/DDBJ whole genome shotgun (WGS) entry which is preliminary data.</text>
</comment>
<keyword evidence="5" id="KW-1185">Reference proteome</keyword>
<dbReference type="PANTHER" id="PTHR24189">
    <property type="entry name" value="MYOTROPHIN"/>
    <property type="match status" value="1"/>
</dbReference>
<evidence type="ECO:0000313" key="4">
    <source>
        <dbReference type="EMBL" id="KAF6844122.1"/>
    </source>
</evidence>
<dbReference type="InterPro" id="IPR050745">
    <property type="entry name" value="Multifunctional_regulatory"/>
</dbReference>
<evidence type="ECO:0008006" key="6">
    <source>
        <dbReference type="Google" id="ProtNLM"/>
    </source>
</evidence>
<feature type="compositionally biased region" description="Low complexity" evidence="3">
    <location>
        <begin position="54"/>
        <end position="66"/>
    </location>
</feature>
<feature type="compositionally biased region" description="Polar residues" evidence="3">
    <location>
        <begin position="44"/>
        <end position="53"/>
    </location>
</feature>
<dbReference type="OrthoDB" id="4795256at2759"/>
<keyword evidence="1" id="KW-0677">Repeat</keyword>
<keyword evidence="2" id="KW-0040">ANK repeat</keyword>
<gene>
    <name evidence="4" type="ORF">CMUS01_01438</name>
</gene>
<dbReference type="Pfam" id="PF00023">
    <property type="entry name" value="Ank"/>
    <property type="match status" value="1"/>
</dbReference>
<dbReference type="InterPro" id="IPR036770">
    <property type="entry name" value="Ankyrin_rpt-contain_sf"/>
</dbReference>
<sequence length="430" mass="46517">MASPQLLSPSSQAGLGDLLVELTQLIASYLAADAQETYVEVHEASSSNEAQTQSISGSSLDSAGSINTEAEGKNPRTQGQDTICDLKNLTITCKGFYEILKPVLYAQGKHNDWHALRWGSFHGVLQTMADAVAAGAPIDHGADVNQQFGYVSCFSSNTHLSSLPWQHRNPLGLAVFTQTVGPLAVKFLLDNGASFEMGAGSLLMPILAHMSLCRIPDLCWKAPVSIPLYGCETKASLLLSTHEPHKDCSCIPSYDSLNQHGEIDPGVRYYAWDDSHLPYGGPEISKVFRFLREHGLPIVRSDLDEIYSNAIPPLIKATRSSNPEAARLLIEEGENPNVRCPLELSGHFPLGFRIGFRQGLGGRTALAYACAEVRKNQPQVVRQLLEGGADPMGRTASGLTPMQILSRSLPERGTVQVLLDSKARPSTMGL</sequence>
<dbReference type="Proteomes" id="UP000639643">
    <property type="component" value="Unassembled WGS sequence"/>
</dbReference>
<name>A0A8H6NWW7_9PEZI</name>
<dbReference type="InterPro" id="IPR002110">
    <property type="entry name" value="Ankyrin_rpt"/>
</dbReference>
<dbReference type="EMBL" id="WIGM01000024">
    <property type="protein sequence ID" value="KAF6844122.1"/>
    <property type="molecule type" value="Genomic_DNA"/>
</dbReference>
<reference evidence="4" key="1">
    <citation type="journal article" date="2020" name="Phytopathology">
        <title>Genome Sequence Resources of Colletotrichum truncatum, C. plurivorum, C. musicola, and C. sojae: Four Species Pathogenic to Soybean (Glycine max).</title>
        <authorList>
            <person name="Rogerio F."/>
            <person name="Boufleur T.R."/>
            <person name="Ciampi-Guillardi M."/>
            <person name="Sukno S.A."/>
            <person name="Thon M.R."/>
            <person name="Massola Junior N.S."/>
            <person name="Baroncelli R."/>
        </authorList>
    </citation>
    <scope>NUCLEOTIDE SEQUENCE</scope>
    <source>
        <strain evidence="4">LFN0074</strain>
    </source>
</reference>
<evidence type="ECO:0000256" key="1">
    <source>
        <dbReference type="ARBA" id="ARBA00022737"/>
    </source>
</evidence>
<accession>A0A8H6NWW7</accession>
<organism evidence="4 5">
    <name type="scientific">Colletotrichum musicola</name>
    <dbReference type="NCBI Taxonomy" id="2175873"/>
    <lineage>
        <taxon>Eukaryota</taxon>
        <taxon>Fungi</taxon>
        <taxon>Dikarya</taxon>
        <taxon>Ascomycota</taxon>
        <taxon>Pezizomycotina</taxon>
        <taxon>Sordariomycetes</taxon>
        <taxon>Hypocreomycetidae</taxon>
        <taxon>Glomerellales</taxon>
        <taxon>Glomerellaceae</taxon>
        <taxon>Colletotrichum</taxon>
        <taxon>Colletotrichum orchidearum species complex</taxon>
    </lineage>
</organism>
<dbReference type="PANTHER" id="PTHR24189:SF50">
    <property type="entry name" value="ANKYRIN REPEAT AND SOCS BOX PROTEIN 2"/>
    <property type="match status" value="1"/>
</dbReference>
<evidence type="ECO:0000313" key="5">
    <source>
        <dbReference type="Proteomes" id="UP000639643"/>
    </source>
</evidence>
<dbReference type="SUPFAM" id="SSF48403">
    <property type="entry name" value="Ankyrin repeat"/>
    <property type="match status" value="1"/>
</dbReference>
<proteinExistence type="predicted"/>
<dbReference type="Gene3D" id="1.25.40.20">
    <property type="entry name" value="Ankyrin repeat-containing domain"/>
    <property type="match status" value="1"/>
</dbReference>
<feature type="region of interest" description="Disordered" evidence="3">
    <location>
        <begin position="42"/>
        <end position="79"/>
    </location>
</feature>
<protein>
    <recommendedName>
        <fullName evidence="6">Ankyrin repeat protein</fullName>
    </recommendedName>
</protein>
<evidence type="ECO:0000256" key="3">
    <source>
        <dbReference type="SAM" id="MobiDB-lite"/>
    </source>
</evidence>